<evidence type="ECO:0000313" key="12">
    <source>
        <dbReference type="Proteomes" id="UP000319824"/>
    </source>
</evidence>
<evidence type="ECO:0000256" key="9">
    <source>
        <dbReference type="NCBIfam" id="TIGR02018"/>
    </source>
</evidence>
<gene>
    <name evidence="11" type="ORF">BCL32_1492</name>
</gene>
<name>A0A559TF82_9HYPH</name>
<reference evidence="11 12" key="1">
    <citation type="submission" date="2019-06" db="EMBL/GenBank/DDBJ databases">
        <title>Pac Bio to generate improved reference genome sequences for organisms with transposon mutant libraries (support for FEBA project).</title>
        <authorList>
            <person name="Blow M."/>
        </authorList>
    </citation>
    <scope>NUCLEOTIDE SEQUENCE [LARGE SCALE GENOMIC DNA]</scope>
    <source>
        <strain evidence="11 12">USDA 1844</strain>
    </source>
</reference>
<evidence type="ECO:0000256" key="8">
    <source>
        <dbReference type="ARBA" id="ARBA00071620"/>
    </source>
</evidence>
<dbReference type="AlphaFoldDB" id="A0A559TF82"/>
<evidence type="ECO:0000256" key="4">
    <source>
        <dbReference type="ARBA" id="ARBA00023125"/>
    </source>
</evidence>
<dbReference type="InterPro" id="IPR036388">
    <property type="entry name" value="WH-like_DNA-bd_sf"/>
</dbReference>
<dbReference type="GO" id="GO:0045892">
    <property type="term" value="P:negative regulation of DNA-templated transcription"/>
    <property type="evidence" value="ECO:0007669"/>
    <property type="project" value="UniProtKB-UniRule"/>
</dbReference>
<dbReference type="FunFam" id="1.10.10.10:FF:000079">
    <property type="entry name" value="GntR family transcriptional regulator"/>
    <property type="match status" value="1"/>
</dbReference>
<dbReference type="GO" id="GO:0003700">
    <property type="term" value="F:DNA-binding transcription factor activity"/>
    <property type="evidence" value="ECO:0007669"/>
    <property type="project" value="UniProtKB-UniRule"/>
</dbReference>
<dbReference type="Gene3D" id="3.40.1410.10">
    <property type="entry name" value="Chorismate lyase-like"/>
    <property type="match status" value="1"/>
</dbReference>
<dbReference type="GO" id="GO:0003677">
    <property type="term" value="F:DNA binding"/>
    <property type="evidence" value="ECO:0007669"/>
    <property type="project" value="UniProtKB-UniRule"/>
</dbReference>
<dbReference type="PANTHER" id="PTHR44846:SF16">
    <property type="entry name" value="TRANSCRIPTIONAL REGULATOR PHNF-RELATED"/>
    <property type="match status" value="1"/>
</dbReference>
<evidence type="ECO:0000256" key="1">
    <source>
        <dbReference type="ARBA" id="ARBA00022491"/>
    </source>
</evidence>
<dbReference type="EMBL" id="VISO01000002">
    <property type="protein sequence ID" value="TVZ73274.1"/>
    <property type="molecule type" value="Genomic_DNA"/>
</dbReference>
<dbReference type="NCBIfam" id="TIGR02018">
    <property type="entry name" value="his_ut_repres"/>
    <property type="match status" value="1"/>
</dbReference>
<keyword evidence="3" id="KW-0805">Transcription regulation</keyword>
<comment type="caution">
    <text evidence="11">The sequence shown here is derived from an EMBL/GenBank/DDBJ whole genome shotgun (WGS) entry which is preliminary data.</text>
</comment>
<keyword evidence="1" id="KW-0678">Repressor</keyword>
<evidence type="ECO:0000256" key="6">
    <source>
        <dbReference type="ARBA" id="ARBA00058362"/>
    </source>
</evidence>
<evidence type="ECO:0000256" key="2">
    <source>
        <dbReference type="ARBA" id="ARBA00022808"/>
    </source>
</evidence>
<comment type="function">
    <text evidence="6">Repressor which binds to the hutP region in the histidine utilization (hut) operon. It blocks the expression of all the hut genes in the absence of inducer.</text>
</comment>
<dbReference type="InterPro" id="IPR028978">
    <property type="entry name" value="Chorismate_lyase_/UTRA_dom_sf"/>
</dbReference>
<dbReference type="Pfam" id="PF07702">
    <property type="entry name" value="UTRA"/>
    <property type="match status" value="1"/>
</dbReference>
<dbReference type="PANTHER" id="PTHR44846">
    <property type="entry name" value="MANNOSYL-D-GLYCERATE TRANSPORT/METABOLISM SYSTEM REPRESSOR MNGR-RELATED"/>
    <property type="match status" value="1"/>
</dbReference>
<dbReference type="SUPFAM" id="SSF46785">
    <property type="entry name" value="Winged helix' DNA-binding domain"/>
    <property type="match status" value="1"/>
</dbReference>
<dbReference type="SUPFAM" id="SSF64288">
    <property type="entry name" value="Chorismate lyase-like"/>
    <property type="match status" value="1"/>
</dbReference>
<evidence type="ECO:0000313" key="11">
    <source>
        <dbReference type="EMBL" id="TVZ73274.1"/>
    </source>
</evidence>
<keyword evidence="5" id="KW-0804">Transcription</keyword>
<dbReference type="InterPro" id="IPR011663">
    <property type="entry name" value="UTRA"/>
</dbReference>
<evidence type="ECO:0000256" key="3">
    <source>
        <dbReference type="ARBA" id="ARBA00023015"/>
    </source>
</evidence>
<dbReference type="Gene3D" id="1.10.10.10">
    <property type="entry name" value="Winged helix-like DNA-binding domain superfamily/Winged helix DNA-binding domain"/>
    <property type="match status" value="1"/>
</dbReference>
<dbReference type="CDD" id="cd07377">
    <property type="entry name" value="WHTH_GntR"/>
    <property type="match status" value="1"/>
</dbReference>
<dbReference type="Pfam" id="PF00392">
    <property type="entry name" value="GntR"/>
    <property type="match status" value="1"/>
</dbReference>
<evidence type="ECO:0000259" key="10">
    <source>
        <dbReference type="PROSITE" id="PS50949"/>
    </source>
</evidence>
<accession>A0A559TF82</accession>
<dbReference type="InterPro" id="IPR050679">
    <property type="entry name" value="Bact_HTH_transcr_reg"/>
</dbReference>
<evidence type="ECO:0000256" key="7">
    <source>
        <dbReference type="ARBA" id="ARBA00060686"/>
    </source>
</evidence>
<dbReference type="InterPro" id="IPR036390">
    <property type="entry name" value="WH_DNA-bd_sf"/>
</dbReference>
<comment type="pathway">
    <text evidence="7">Amino-acid degradation; L-histidine degradation into L-glutamate [regulation].</text>
</comment>
<dbReference type="GO" id="GO:0006547">
    <property type="term" value="P:L-histidine metabolic process"/>
    <property type="evidence" value="ECO:0007669"/>
    <property type="project" value="UniProtKB-UniRule"/>
</dbReference>
<dbReference type="PRINTS" id="PR00035">
    <property type="entry name" value="HTHGNTR"/>
</dbReference>
<organism evidence="11 12">
    <name type="scientific">Rhizobium mongolense USDA 1844</name>
    <dbReference type="NCBI Taxonomy" id="1079460"/>
    <lineage>
        <taxon>Bacteria</taxon>
        <taxon>Pseudomonadati</taxon>
        <taxon>Pseudomonadota</taxon>
        <taxon>Alphaproteobacteria</taxon>
        <taxon>Hyphomicrobiales</taxon>
        <taxon>Rhizobiaceae</taxon>
        <taxon>Rhizobium/Agrobacterium group</taxon>
        <taxon>Rhizobium</taxon>
    </lineage>
</organism>
<dbReference type="Proteomes" id="UP000319824">
    <property type="component" value="Unassembled WGS sequence"/>
</dbReference>
<keyword evidence="2" id="KW-0369">Histidine metabolism</keyword>
<dbReference type="FunFam" id="3.40.1410.10:FF:000004">
    <property type="entry name" value="Histidine utilization repressor"/>
    <property type="match status" value="1"/>
</dbReference>
<protein>
    <recommendedName>
        <fullName evidence="8 9">Histidine utilization repressor</fullName>
    </recommendedName>
</protein>
<proteinExistence type="predicted"/>
<dbReference type="InterPro" id="IPR000524">
    <property type="entry name" value="Tscrpt_reg_HTH_GntR"/>
</dbReference>
<dbReference type="PROSITE" id="PS50949">
    <property type="entry name" value="HTH_GNTR"/>
    <property type="match status" value="1"/>
</dbReference>
<feature type="domain" description="HTH gntR-type" evidence="10">
    <location>
        <begin position="45"/>
        <end position="113"/>
    </location>
</feature>
<dbReference type="SMART" id="SM00866">
    <property type="entry name" value="UTRA"/>
    <property type="match status" value="1"/>
</dbReference>
<keyword evidence="4" id="KW-0238">DNA-binding</keyword>
<dbReference type="SMART" id="SM00345">
    <property type="entry name" value="HTH_GNTR"/>
    <property type="match status" value="1"/>
</dbReference>
<evidence type="ECO:0000256" key="5">
    <source>
        <dbReference type="ARBA" id="ARBA00023163"/>
    </source>
</evidence>
<dbReference type="InterPro" id="IPR010248">
    <property type="entry name" value="His_ut_repres"/>
</dbReference>
<sequence length="279" mass="31095">MVPYERIHDMQEKSLFVGQIPSMQKEWAMKGPGEMKREFSGNDTAPLYAGVKQMILDRIHSGEWPPKHRVPSENELVVELGVSKMTANRALRELASEGELVRIQGVGSFVAERKGYSALFEVRNIAEEIAERGNAHEAEVIVLARETASPEVADALELEIGGPVFHSLIVHSENGVPVQIEDRFVNPSAAPSYLEQDFSSLTPNAYLTAAAPLSGSEHVVEAAMPRSWECKLLMILKTEPCLAIRRRTWSGKKVVSTARLVYPGHRYRLEARSGRMFDE</sequence>